<proteinExistence type="predicted"/>
<dbReference type="STRING" id="399497.BW733_07270"/>
<dbReference type="RefSeq" id="WP_077349217.1">
    <property type="nucleotide sequence ID" value="NZ_CP019607.1"/>
</dbReference>
<evidence type="ECO:0000256" key="1">
    <source>
        <dbReference type="SAM" id="MobiDB-lite"/>
    </source>
</evidence>
<name>A0A1Q2CX15_9ACTN</name>
<sequence length="257" mass="28517">MTHGAFDIDDESVPPAGHVAADADEFDPLAAPRYSAEEAGDEAADEHAGGFADSDRIVRVWVENDRITRVRVSPVWFHKITGEDTLENHFREALAPSTVRLASLDDPVDTGPDVAETLRTLDREALVEFNQLPRLSNRTLIAFSQLFDEQNGRIERAIARAEHDDPESRPLATGRSQGVTVTLNDEGLAESVDFDEDWLDDNHVGAISTHVVAAAADAYARHLPVDRTNAELDDLMEERALLHAAYRAMINPRRDYR</sequence>
<dbReference type="KEGG" id="tfa:BW733_07270"/>
<evidence type="ECO:0000313" key="2">
    <source>
        <dbReference type="EMBL" id="AQP50660.1"/>
    </source>
</evidence>
<dbReference type="OrthoDB" id="3731026at2"/>
<organism evidence="2 3">
    <name type="scientific">Tessaracoccus flavescens</name>
    <dbReference type="NCBI Taxonomy" id="399497"/>
    <lineage>
        <taxon>Bacteria</taxon>
        <taxon>Bacillati</taxon>
        <taxon>Actinomycetota</taxon>
        <taxon>Actinomycetes</taxon>
        <taxon>Propionibacteriales</taxon>
        <taxon>Propionibacteriaceae</taxon>
        <taxon>Tessaracoccus</taxon>
    </lineage>
</organism>
<protein>
    <submittedName>
        <fullName evidence="2">Uncharacterized protein</fullName>
    </submittedName>
</protein>
<keyword evidence="3" id="KW-1185">Reference proteome</keyword>
<accession>A0A1Q2CX15</accession>
<evidence type="ECO:0000313" key="3">
    <source>
        <dbReference type="Proteomes" id="UP000188235"/>
    </source>
</evidence>
<reference evidence="2 3" key="1">
    <citation type="journal article" date="2008" name="Int. J. Syst. Evol. Microbiol.">
        <title>Tessaracoccus flavescens sp. nov., isolated from marine sediment.</title>
        <authorList>
            <person name="Lee D.W."/>
            <person name="Lee S.D."/>
        </authorList>
    </citation>
    <scope>NUCLEOTIDE SEQUENCE [LARGE SCALE GENOMIC DNA]</scope>
    <source>
        <strain evidence="2 3">SST-39T</strain>
    </source>
</reference>
<dbReference type="AlphaFoldDB" id="A0A1Q2CX15"/>
<feature type="region of interest" description="Disordered" evidence="1">
    <location>
        <begin position="1"/>
        <end position="28"/>
    </location>
</feature>
<gene>
    <name evidence="2" type="ORF">BW733_07270</name>
</gene>
<dbReference type="Proteomes" id="UP000188235">
    <property type="component" value="Chromosome"/>
</dbReference>
<dbReference type="EMBL" id="CP019607">
    <property type="protein sequence ID" value="AQP50660.1"/>
    <property type="molecule type" value="Genomic_DNA"/>
</dbReference>